<comment type="caution">
    <text evidence="2">The sequence shown here is derived from an EMBL/GenBank/DDBJ whole genome shotgun (WGS) entry which is preliminary data.</text>
</comment>
<dbReference type="Pfam" id="PF00646">
    <property type="entry name" value="F-box"/>
    <property type="match status" value="1"/>
</dbReference>
<evidence type="ECO:0000313" key="2">
    <source>
        <dbReference type="EMBL" id="KAK6338187.1"/>
    </source>
</evidence>
<dbReference type="Proteomes" id="UP001373714">
    <property type="component" value="Unassembled WGS sequence"/>
</dbReference>
<reference evidence="2 3" key="1">
    <citation type="submission" date="2019-10" db="EMBL/GenBank/DDBJ databases">
        <authorList>
            <person name="Palmer J.M."/>
        </authorList>
    </citation>
    <scope>NUCLEOTIDE SEQUENCE [LARGE SCALE GENOMIC DNA]</scope>
    <source>
        <strain evidence="2 3">TWF730</strain>
    </source>
</reference>
<dbReference type="PROSITE" id="PS50181">
    <property type="entry name" value="FBOX"/>
    <property type="match status" value="1"/>
</dbReference>
<gene>
    <name evidence="2" type="ORF">TWF730_002262</name>
</gene>
<feature type="domain" description="F-box" evidence="1">
    <location>
        <begin position="2"/>
        <end position="52"/>
    </location>
</feature>
<organism evidence="2 3">
    <name type="scientific">Orbilia blumenaviensis</name>
    <dbReference type="NCBI Taxonomy" id="1796055"/>
    <lineage>
        <taxon>Eukaryota</taxon>
        <taxon>Fungi</taxon>
        <taxon>Dikarya</taxon>
        <taxon>Ascomycota</taxon>
        <taxon>Pezizomycotina</taxon>
        <taxon>Orbiliomycetes</taxon>
        <taxon>Orbiliales</taxon>
        <taxon>Orbiliaceae</taxon>
        <taxon>Orbilia</taxon>
    </lineage>
</organism>
<dbReference type="InterPro" id="IPR036047">
    <property type="entry name" value="F-box-like_dom_sf"/>
</dbReference>
<dbReference type="SUPFAM" id="SSF81383">
    <property type="entry name" value="F-box domain"/>
    <property type="match status" value="1"/>
</dbReference>
<protein>
    <recommendedName>
        <fullName evidence="1">F-box domain-containing protein</fullName>
    </recommendedName>
</protein>
<evidence type="ECO:0000313" key="3">
    <source>
        <dbReference type="Proteomes" id="UP001373714"/>
    </source>
</evidence>
<evidence type="ECO:0000259" key="1">
    <source>
        <dbReference type="PROSITE" id="PS50181"/>
    </source>
</evidence>
<sequence>MSLSLLSLPRELVDEILSYVSKRDFKRFSRCSRVCRGFIIPLVFSRIDWRTPYRAEAFRDGGTVGHLRPVVYHISMYMPGRPNELLRNIAAFEIYMDVLTLFPNVKSLWINLTTISDLETNLIHAIFNKLSAAPAFHTLKSLNLTCKRYPQLSLHDLSGARKQDFYAALPEKYQEYLGPKIGMDDDVDPPPGPPGLRELVVVTNQFSLTPSRRAEPNVSFLHSSCMKTLTKLRIRSDILGAPMAHKDWEQKHWFSWDGLKQVHLELNQADFSVLSEISGKFPDVEDLVITKNGAWFGLGGASGSNENILYNALQGMKKLKRVRVPQPNDLFPNQIGENHGFGYTEYLKDVVNQWIQRGADMLEKVIFAKDGRSTVMQGKSWDKMVQFDILRDKRALQGEPKWKLNVQTWDMIGFYVQGVGQRSIDELFGMSPQKAPVDSYGKTTWFS</sequence>
<name>A0AAV9U9C2_9PEZI</name>
<dbReference type="InterPro" id="IPR001810">
    <property type="entry name" value="F-box_dom"/>
</dbReference>
<accession>A0AAV9U9C2</accession>
<dbReference type="AlphaFoldDB" id="A0AAV9U9C2"/>
<dbReference type="EMBL" id="JAVHNS010000012">
    <property type="protein sequence ID" value="KAK6338187.1"/>
    <property type="molecule type" value="Genomic_DNA"/>
</dbReference>
<proteinExistence type="predicted"/>
<keyword evidence="3" id="KW-1185">Reference proteome</keyword>